<accession>A0A7J7J138</accession>
<comment type="caution">
    <text evidence="1">The sequence shown here is derived from an EMBL/GenBank/DDBJ whole genome shotgun (WGS) entry which is preliminary data.</text>
</comment>
<dbReference type="GO" id="GO:0035091">
    <property type="term" value="F:phosphatidylinositol binding"/>
    <property type="evidence" value="ECO:0007669"/>
    <property type="project" value="InterPro"/>
</dbReference>
<gene>
    <name evidence="1" type="ORF">EB796_021885</name>
</gene>
<name>A0A7J7J138_BUGNE</name>
<dbReference type="Proteomes" id="UP000593567">
    <property type="component" value="Unassembled WGS sequence"/>
</dbReference>
<keyword evidence="2" id="KW-1185">Reference proteome</keyword>
<organism evidence="1 2">
    <name type="scientific">Bugula neritina</name>
    <name type="common">Brown bryozoan</name>
    <name type="synonym">Sertularia neritina</name>
    <dbReference type="NCBI Taxonomy" id="10212"/>
    <lineage>
        <taxon>Eukaryota</taxon>
        <taxon>Metazoa</taxon>
        <taxon>Spiralia</taxon>
        <taxon>Lophotrochozoa</taxon>
        <taxon>Bryozoa</taxon>
        <taxon>Gymnolaemata</taxon>
        <taxon>Cheilostomatida</taxon>
        <taxon>Flustrina</taxon>
        <taxon>Buguloidea</taxon>
        <taxon>Bugulidae</taxon>
        <taxon>Bugula</taxon>
    </lineage>
</organism>
<proteinExistence type="predicted"/>
<sequence length="89" mass="10316">MSASSTCTSTTVTNLALTVARCTGFTKVHGENEYMYVLDLEWTDDRSVSIKRKFNELQHFHNELTKLFPELRNSKLNLKTSKYLRIKTL</sequence>
<dbReference type="Gene3D" id="3.30.1520.10">
    <property type="entry name" value="Phox-like domain"/>
    <property type="match status" value="1"/>
</dbReference>
<dbReference type="SUPFAM" id="SSF64268">
    <property type="entry name" value="PX domain"/>
    <property type="match status" value="1"/>
</dbReference>
<protein>
    <recommendedName>
        <fullName evidence="3">PX domain-containing protein</fullName>
    </recommendedName>
</protein>
<dbReference type="EMBL" id="VXIV02003211">
    <property type="protein sequence ID" value="KAF6019795.1"/>
    <property type="molecule type" value="Genomic_DNA"/>
</dbReference>
<dbReference type="OrthoDB" id="10255964at2759"/>
<evidence type="ECO:0000313" key="2">
    <source>
        <dbReference type="Proteomes" id="UP000593567"/>
    </source>
</evidence>
<evidence type="ECO:0000313" key="1">
    <source>
        <dbReference type="EMBL" id="KAF6019795.1"/>
    </source>
</evidence>
<evidence type="ECO:0008006" key="3">
    <source>
        <dbReference type="Google" id="ProtNLM"/>
    </source>
</evidence>
<dbReference type="AlphaFoldDB" id="A0A7J7J138"/>
<reference evidence="1" key="1">
    <citation type="submission" date="2020-06" db="EMBL/GenBank/DDBJ databases">
        <title>Draft genome of Bugula neritina, a colonial animal packing powerful symbionts and potential medicines.</title>
        <authorList>
            <person name="Rayko M."/>
        </authorList>
    </citation>
    <scope>NUCLEOTIDE SEQUENCE [LARGE SCALE GENOMIC DNA]</scope>
    <source>
        <strain evidence="1">Kwan_BN1</strain>
    </source>
</reference>
<dbReference type="InterPro" id="IPR036871">
    <property type="entry name" value="PX_dom_sf"/>
</dbReference>